<dbReference type="EMBL" id="JAROKS010000017">
    <property type="protein sequence ID" value="KAK1794159.1"/>
    <property type="molecule type" value="Genomic_DNA"/>
</dbReference>
<dbReference type="InterPro" id="IPR011528">
    <property type="entry name" value="NERD"/>
</dbReference>
<protein>
    <recommendedName>
        <fullName evidence="1">NERD domain-containing protein</fullName>
    </recommendedName>
</protein>
<dbReference type="PANTHER" id="PTHR35287:SF1">
    <property type="entry name" value="SI:ZFOS-911D5.4"/>
    <property type="match status" value="1"/>
</dbReference>
<proteinExistence type="predicted"/>
<evidence type="ECO:0000259" key="1">
    <source>
        <dbReference type="Pfam" id="PF08378"/>
    </source>
</evidence>
<accession>A0AAD8Z7R4</accession>
<dbReference type="Proteomes" id="UP001239994">
    <property type="component" value="Unassembled WGS sequence"/>
</dbReference>
<reference evidence="2" key="1">
    <citation type="submission" date="2023-03" db="EMBL/GenBank/DDBJ databases">
        <title>Electrophorus voltai genome.</title>
        <authorList>
            <person name="Bian C."/>
        </authorList>
    </citation>
    <scope>NUCLEOTIDE SEQUENCE</scope>
    <source>
        <strain evidence="2">CB-2022</strain>
        <tissue evidence="2">Muscle</tissue>
    </source>
</reference>
<evidence type="ECO:0000313" key="3">
    <source>
        <dbReference type="Proteomes" id="UP001239994"/>
    </source>
</evidence>
<feature type="domain" description="NERD" evidence="1">
    <location>
        <begin position="33"/>
        <end position="94"/>
    </location>
</feature>
<comment type="caution">
    <text evidence="2">The sequence shown here is derived from an EMBL/GenBank/DDBJ whole genome shotgun (WGS) entry which is preliminary data.</text>
</comment>
<name>A0AAD8Z7R4_9TELE</name>
<keyword evidence="3" id="KW-1185">Reference proteome</keyword>
<dbReference type="PANTHER" id="PTHR35287">
    <property type="entry name" value="SI:ZFOS-911D5.4"/>
    <property type="match status" value="1"/>
</dbReference>
<dbReference type="AlphaFoldDB" id="A0AAD8Z7R4"/>
<evidence type="ECO:0000313" key="2">
    <source>
        <dbReference type="EMBL" id="KAK1794159.1"/>
    </source>
</evidence>
<gene>
    <name evidence="2" type="ORF">P4O66_011058</name>
</gene>
<organism evidence="2 3">
    <name type="scientific">Electrophorus voltai</name>
    <dbReference type="NCBI Taxonomy" id="2609070"/>
    <lineage>
        <taxon>Eukaryota</taxon>
        <taxon>Metazoa</taxon>
        <taxon>Chordata</taxon>
        <taxon>Craniata</taxon>
        <taxon>Vertebrata</taxon>
        <taxon>Euteleostomi</taxon>
        <taxon>Actinopterygii</taxon>
        <taxon>Neopterygii</taxon>
        <taxon>Teleostei</taxon>
        <taxon>Ostariophysi</taxon>
        <taxon>Gymnotiformes</taxon>
        <taxon>Gymnotoidei</taxon>
        <taxon>Gymnotidae</taxon>
        <taxon>Electrophorus</taxon>
    </lineage>
</organism>
<dbReference type="Pfam" id="PF08378">
    <property type="entry name" value="NERD"/>
    <property type="match status" value="1"/>
</dbReference>
<sequence length="315" mass="35158">MNSRSVTVNGQSADKQTSAFPLSLLTRVSGLKKEDVFCNLRVPNQFQTAREEVSLIIVTGAAVYCIDVKQWAGMVSAQGPNTWQIQVKEEEQNFTNTSIHKVPNLLQAIVTKARDLCSHMQRCGVNLRQSLFLPRVLFLSPHCQLDNELSKRKELVSHSDVEDFVQSLQESYMTWVTDALTPSWLSGHLSFRQLGAVRHVLGQMGTWDLVKLCSGVELKGDYQGCQHLALSRQETDILEFRRGGTLTADTFWSLLGYTPQVLVKMYKRGAKGWLGKPLSGTATIPSNTHVVFRIRGEDQDAKIPASSIHTITLSI</sequence>